<dbReference type="InParanoid" id="A0A165MQN1"/>
<gene>
    <name evidence="2" type="ORF">NEOLEDRAFT_1152490</name>
</gene>
<dbReference type="EMBL" id="KV425668">
    <property type="protein sequence ID" value="KZT18644.1"/>
    <property type="molecule type" value="Genomic_DNA"/>
</dbReference>
<name>A0A165MQN1_9AGAM</name>
<sequence>MPSSRAKIRGKEGKRSRRSSLSPPPSLSSKEPPVQGKTKPKKPLQAVPWTESLMRGMDDGLQPPGNSGRESFVTVSIPVLAGCGLGISDETVRGGGVEKTVVVGYYRAMCNKVVISYSITREQEFIEATSRITSFNVMSRILSSNADAYEYTEVILILILILIHKLGFRSSKSRRSPRWPTARCRART</sequence>
<evidence type="ECO:0000313" key="3">
    <source>
        <dbReference type="Proteomes" id="UP000076761"/>
    </source>
</evidence>
<proteinExistence type="predicted"/>
<feature type="region of interest" description="Disordered" evidence="1">
    <location>
        <begin position="1"/>
        <end position="48"/>
    </location>
</feature>
<evidence type="ECO:0000313" key="2">
    <source>
        <dbReference type="EMBL" id="KZT18644.1"/>
    </source>
</evidence>
<dbReference type="Proteomes" id="UP000076761">
    <property type="component" value="Unassembled WGS sequence"/>
</dbReference>
<dbReference type="AlphaFoldDB" id="A0A165MQN1"/>
<evidence type="ECO:0000256" key="1">
    <source>
        <dbReference type="SAM" id="MobiDB-lite"/>
    </source>
</evidence>
<keyword evidence="3" id="KW-1185">Reference proteome</keyword>
<reference evidence="2 3" key="1">
    <citation type="journal article" date="2016" name="Mol. Biol. Evol.">
        <title>Comparative Genomics of Early-Diverging Mushroom-Forming Fungi Provides Insights into the Origins of Lignocellulose Decay Capabilities.</title>
        <authorList>
            <person name="Nagy L.G."/>
            <person name="Riley R."/>
            <person name="Tritt A."/>
            <person name="Adam C."/>
            <person name="Daum C."/>
            <person name="Floudas D."/>
            <person name="Sun H."/>
            <person name="Yadav J.S."/>
            <person name="Pangilinan J."/>
            <person name="Larsson K.H."/>
            <person name="Matsuura K."/>
            <person name="Barry K."/>
            <person name="Labutti K."/>
            <person name="Kuo R."/>
            <person name="Ohm R.A."/>
            <person name="Bhattacharya S.S."/>
            <person name="Shirouzu T."/>
            <person name="Yoshinaga Y."/>
            <person name="Martin F.M."/>
            <person name="Grigoriev I.V."/>
            <person name="Hibbett D.S."/>
        </authorList>
    </citation>
    <scope>NUCLEOTIDE SEQUENCE [LARGE SCALE GENOMIC DNA]</scope>
    <source>
        <strain evidence="2 3">HHB14362 ss-1</strain>
    </source>
</reference>
<accession>A0A165MQN1</accession>
<organism evidence="2 3">
    <name type="scientific">Neolentinus lepideus HHB14362 ss-1</name>
    <dbReference type="NCBI Taxonomy" id="1314782"/>
    <lineage>
        <taxon>Eukaryota</taxon>
        <taxon>Fungi</taxon>
        <taxon>Dikarya</taxon>
        <taxon>Basidiomycota</taxon>
        <taxon>Agaricomycotina</taxon>
        <taxon>Agaricomycetes</taxon>
        <taxon>Gloeophyllales</taxon>
        <taxon>Gloeophyllaceae</taxon>
        <taxon>Neolentinus</taxon>
    </lineage>
</organism>
<feature type="compositionally biased region" description="Basic residues" evidence="1">
    <location>
        <begin position="1"/>
        <end position="18"/>
    </location>
</feature>
<protein>
    <submittedName>
        <fullName evidence="2">Uncharacterized protein</fullName>
    </submittedName>
</protein>